<evidence type="ECO:0000313" key="3">
    <source>
        <dbReference type="Proteomes" id="UP001176429"/>
    </source>
</evidence>
<evidence type="ECO:0000313" key="2">
    <source>
        <dbReference type="EMBL" id="MDO7875850.1"/>
    </source>
</evidence>
<dbReference type="RefSeq" id="WP_305007175.1">
    <property type="nucleotide sequence ID" value="NZ_JAUQSY010000008.1"/>
</dbReference>
<proteinExistence type="predicted"/>
<reference evidence="2" key="1">
    <citation type="submission" date="2023-07" db="EMBL/GenBank/DDBJ databases">
        <authorList>
            <person name="Kim M.K."/>
        </authorList>
    </citation>
    <scope>NUCLEOTIDE SEQUENCE</scope>
    <source>
        <strain evidence="2">ASUV-10-1</strain>
    </source>
</reference>
<keyword evidence="1" id="KW-0732">Signal</keyword>
<gene>
    <name evidence="2" type="ORF">Q5H93_13995</name>
</gene>
<accession>A0ABT9BC55</accession>
<protein>
    <recommendedName>
        <fullName evidence="4">PepSY domain-containing protein</fullName>
    </recommendedName>
</protein>
<comment type="caution">
    <text evidence="2">The sequence shown here is derived from an EMBL/GenBank/DDBJ whole genome shotgun (WGS) entry which is preliminary data.</text>
</comment>
<dbReference type="EMBL" id="JAUQSY010000008">
    <property type="protein sequence ID" value="MDO7875850.1"/>
    <property type="molecule type" value="Genomic_DNA"/>
</dbReference>
<sequence>MRLIPLLFLILACFVEPAQAQHYYAARADSAATVQAVPEPVVTSFRRVFAVLPPDSIVWWEVFGPNSYYGVNIGKYGGGGKAVFDSSGLVTETLLSMQMNMLPKPVQHKVRKTVLPWIKSKSPTAAAQLQAYVYTVEAAVRYYVIDFYDPAAPRRSRDWLIRPDGTYYPRGNPVFR</sequence>
<organism evidence="2 3">
    <name type="scientific">Hymenobacter aranciens</name>
    <dbReference type="NCBI Taxonomy" id="3063996"/>
    <lineage>
        <taxon>Bacteria</taxon>
        <taxon>Pseudomonadati</taxon>
        <taxon>Bacteroidota</taxon>
        <taxon>Cytophagia</taxon>
        <taxon>Cytophagales</taxon>
        <taxon>Hymenobacteraceae</taxon>
        <taxon>Hymenobacter</taxon>
    </lineage>
</organism>
<evidence type="ECO:0000256" key="1">
    <source>
        <dbReference type="SAM" id="SignalP"/>
    </source>
</evidence>
<keyword evidence="3" id="KW-1185">Reference proteome</keyword>
<feature type="signal peptide" evidence="1">
    <location>
        <begin position="1"/>
        <end position="20"/>
    </location>
</feature>
<feature type="chain" id="PRO_5047296370" description="PepSY domain-containing protein" evidence="1">
    <location>
        <begin position="21"/>
        <end position="176"/>
    </location>
</feature>
<evidence type="ECO:0008006" key="4">
    <source>
        <dbReference type="Google" id="ProtNLM"/>
    </source>
</evidence>
<name>A0ABT9BC55_9BACT</name>
<dbReference type="Proteomes" id="UP001176429">
    <property type="component" value="Unassembled WGS sequence"/>
</dbReference>